<evidence type="ECO:0000313" key="2">
    <source>
        <dbReference type="Proteomes" id="UP000032336"/>
    </source>
</evidence>
<evidence type="ECO:0000313" key="1">
    <source>
        <dbReference type="EMBL" id="KJE77007.1"/>
    </source>
</evidence>
<organism evidence="1 2">
    <name type="scientific">Ferrimicrobium acidiphilum DSM 19497</name>
    <dbReference type="NCBI Taxonomy" id="1121877"/>
    <lineage>
        <taxon>Bacteria</taxon>
        <taxon>Bacillati</taxon>
        <taxon>Actinomycetota</taxon>
        <taxon>Acidimicrobiia</taxon>
        <taxon>Acidimicrobiales</taxon>
        <taxon>Acidimicrobiaceae</taxon>
        <taxon>Ferrimicrobium</taxon>
    </lineage>
</organism>
<dbReference type="AlphaFoldDB" id="A0A0D8FXK8"/>
<dbReference type="Proteomes" id="UP000032336">
    <property type="component" value="Unassembled WGS sequence"/>
</dbReference>
<protein>
    <submittedName>
        <fullName evidence="1">Uncharacterized protein</fullName>
    </submittedName>
</protein>
<name>A0A0D8FXK8_9ACTN</name>
<reference evidence="1 2" key="1">
    <citation type="submission" date="2015-01" db="EMBL/GenBank/DDBJ databases">
        <title>Draft genome of the acidophilic iron oxidizer Ferrimicrobium acidiphilum strain T23.</title>
        <authorList>
            <person name="Poehlein A."/>
            <person name="Eisen S."/>
            <person name="Schloemann M."/>
            <person name="Johnson B.D."/>
            <person name="Daniel R."/>
            <person name="Muehling M."/>
        </authorList>
    </citation>
    <scope>NUCLEOTIDE SEQUENCE [LARGE SCALE GENOMIC DNA]</scope>
    <source>
        <strain evidence="1 2">T23</strain>
    </source>
</reference>
<dbReference type="EMBL" id="JXUW01000009">
    <property type="protein sequence ID" value="KJE77007.1"/>
    <property type="molecule type" value="Genomic_DNA"/>
</dbReference>
<sequence>MSAGIIGVYALVELVVDLSQGCALWHGNHVAAPGPLNLTLNASLLMGTLDAWGAIGGAKAIVGTKGGEALVLHTVSPDEHLGNRGGEIVIADLCWYPAKGLKCLLVAV</sequence>
<gene>
    <name evidence="1" type="ORF">FEAC_13330</name>
</gene>
<accession>A0A0D8FXK8</accession>
<keyword evidence="2" id="KW-1185">Reference proteome</keyword>
<comment type="caution">
    <text evidence="1">The sequence shown here is derived from an EMBL/GenBank/DDBJ whole genome shotgun (WGS) entry which is preliminary data.</text>
</comment>
<proteinExistence type="predicted"/>